<dbReference type="RefSeq" id="WP_381441306.1">
    <property type="nucleotide sequence ID" value="NZ_JBHSNP010000002.1"/>
</dbReference>
<dbReference type="InterPro" id="IPR038763">
    <property type="entry name" value="DHH_sf"/>
</dbReference>
<dbReference type="InterPro" id="IPR014528">
    <property type="entry name" value="GdpP/PdeA"/>
</dbReference>
<dbReference type="Pfam" id="PF21370">
    <property type="entry name" value="PAS_GdpP"/>
    <property type="match status" value="1"/>
</dbReference>
<keyword evidence="5 6" id="KW-0472">Membrane</keyword>
<evidence type="ECO:0000259" key="8">
    <source>
        <dbReference type="PROSITE" id="PS50887"/>
    </source>
</evidence>
<dbReference type="InterPro" id="IPR003156">
    <property type="entry name" value="DHHA1_dom"/>
</dbReference>
<accession>A0ABW0TRQ0</accession>
<dbReference type="Gene3D" id="3.10.310.30">
    <property type="match status" value="1"/>
</dbReference>
<evidence type="ECO:0000256" key="4">
    <source>
        <dbReference type="ARBA" id="ARBA00022989"/>
    </source>
</evidence>
<dbReference type="SMART" id="SM00267">
    <property type="entry name" value="GGDEF"/>
    <property type="match status" value="1"/>
</dbReference>
<keyword evidence="10" id="KW-1185">Reference proteome</keyword>
<feature type="transmembrane region" description="Helical" evidence="7">
    <location>
        <begin position="12"/>
        <end position="30"/>
    </location>
</feature>
<keyword evidence="6" id="KW-0378">Hydrolase</keyword>
<dbReference type="EMBL" id="JBHSNP010000002">
    <property type="protein sequence ID" value="MFC5601676.1"/>
    <property type="molecule type" value="Genomic_DNA"/>
</dbReference>
<evidence type="ECO:0000256" key="3">
    <source>
        <dbReference type="ARBA" id="ARBA00022692"/>
    </source>
</evidence>
<dbReference type="PROSITE" id="PS50887">
    <property type="entry name" value="GGDEF"/>
    <property type="match status" value="1"/>
</dbReference>
<evidence type="ECO:0000256" key="5">
    <source>
        <dbReference type="ARBA" id="ARBA00023136"/>
    </source>
</evidence>
<dbReference type="InterPro" id="IPR051319">
    <property type="entry name" value="Oligoribo/pAp-PDE_c-di-AMP_PDE"/>
</dbReference>
<keyword evidence="3 7" id="KW-0812">Transmembrane</keyword>
<dbReference type="Pfam" id="PF01368">
    <property type="entry name" value="DHH"/>
    <property type="match status" value="1"/>
</dbReference>
<comment type="function">
    <text evidence="6">Has phosphodiesterase (PDE) activity against cyclic-di-AMP (c-di-AMP).</text>
</comment>
<gene>
    <name evidence="9" type="ORF">ACFPTP_00150</name>
</gene>
<comment type="similarity">
    <text evidence="6">Belongs to the GdpP/PdeA phosphodiesterase family.</text>
</comment>
<dbReference type="EC" id="3.1.4.-" evidence="6"/>
<sequence length="655" mass="73036">MRSFFRRRAIRYPLTVISLLGLIAAVLLFLSNFWEGLLFTIPFTIAIGIAWKFEEQTYIETEKHIESLSYRMKKVGEEALLELPIAIILFNEKQIVEWANPYAVNIFDKETLIGEELFQLSETFQSILKNDEQKATLKVGDSTFQVIYRAEEKLIYLFDITEKVEIESLYHQDRTVLGVMLIDNYDELAQTMDDTTRSNLNSLVTSLVNQWALDNGIFVKRIASDRFLAVFNEAILSQLETAKFTILDDIREKTAKQNAGLTLSIGVGTGSAALTELGELAQSSLDLVLGRGGDQVAIKHKDGKLKFFGGKTNPVEKRTRVRARVISHALRDLIQGSDKVLIMGHKMPDMDAIGASIGVRKMARMNNVEGHVVLNFDELDGSVTRLMDEIKKDEGLFSQFIDPETALSMLTEKSLLVIVDTHKPSMVIDERLIDKAEKVVVIDHHRRGEEFINNTMLVYMEPYASSTAELVTELVEYQPKNEKLTMLESTALLAGIVVDTKSFTLRTGSRTFEAASYLRTNGADTVLVQRLLKEDIETYIQRSKLIETVELTPAGVAIARGEEGVVYSPVLIAQTADILLTMQGVIASFVLASRSDGKIGISARSLGELNVQLIMEELGGGGHLTNAACQLEVETIEEAVQLLKSAIEDKSERGK</sequence>
<dbReference type="InterPro" id="IPR000160">
    <property type="entry name" value="GGDEF_dom"/>
</dbReference>
<evidence type="ECO:0000256" key="7">
    <source>
        <dbReference type="SAM" id="Phobius"/>
    </source>
</evidence>
<protein>
    <recommendedName>
        <fullName evidence="6">Cyclic-di-AMP phosphodiesterase</fullName>
        <ecNumber evidence="6">3.1.4.-</ecNumber>
    </recommendedName>
</protein>
<proteinExistence type="inferred from homology"/>
<dbReference type="PIRSF" id="PIRSF026583">
    <property type="entry name" value="YybT"/>
    <property type="match status" value="1"/>
</dbReference>
<organism evidence="9 10">
    <name type="scientific">Sporosarcina koreensis</name>
    <dbReference type="NCBI Taxonomy" id="334735"/>
    <lineage>
        <taxon>Bacteria</taxon>
        <taxon>Bacillati</taxon>
        <taxon>Bacillota</taxon>
        <taxon>Bacilli</taxon>
        <taxon>Bacillales</taxon>
        <taxon>Caryophanaceae</taxon>
        <taxon>Sporosarcina</taxon>
    </lineage>
</organism>
<feature type="domain" description="GGDEF" evidence="8">
    <location>
        <begin position="173"/>
        <end position="301"/>
    </location>
</feature>
<dbReference type="SUPFAM" id="SSF64182">
    <property type="entry name" value="DHH phosphoesterases"/>
    <property type="match status" value="1"/>
</dbReference>
<dbReference type="PANTHER" id="PTHR47618">
    <property type="entry name" value="BIFUNCTIONAL OLIGORIBONUCLEASE AND PAP PHOSPHATASE NRNA"/>
    <property type="match status" value="1"/>
</dbReference>
<dbReference type="Pfam" id="PF24898">
    <property type="entry name" value="GGDEF_GdpP"/>
    <property type="match status" value="1"/>
</dbReference>
<reference evidence="10" key="1">
    <citation type="journal article" date="2019" name="Int. J. Syst. Evol. Microbiol.">
        <title>The Global Catalogue of Microorganisms (GCM) 10K type strain sequencing project: providing services to taxonomists for standard genome sequencing and annotation.</title>
        <authorList>
            <consortium name="The Broad Institute Genomics Platform"/>
            <consortium name="The Broad Institute Genome Sequencing Center for Infectious Disease"/>
            <person name="Wu L."/>
            <person name="Ma J."/>
        </authorList>
    </citation>
    <scope>NUCLEOTIDE SEQUENCE [LARGE SCALE GENOMIC DNA]</scope>
    <source>
        <strain evidence="10">KACC 11299</strain>
    </source>
</reference>
<evidence type="ECO:0000313" key="9">
    <source>
        <dbReference type="EMBL" id="MFC5601676.1"/>
    </source>
</evidence>
<evidence type="ECO:0000256" key="6">
    <source>
        <dbReference type="PIRNR" id="PIRNR026583"/>
    </source>
</evidence>
<dbReference type="InterPro" id="IPR049553">
    <property type="entry name" value="GdpP-like_PAS"/>
</dbReference>
<dbReference type="Pfam" id="PF02272">
    <property type="entry name" value="DHHA1"/>
    <property type="match status" value="1"/>
</dbReference>
<comment type="catalytic activity">
    <reaction evidence="6">
        <text>3',3'-c-di-AMP + H2O = 5'-O-phosphonoadenylyl-(3'-&gt;5')-adenosine + H(+)</text>
        <dbReference type="Rhea" id="RHEA:54420"/>
        <dbReference type="ChEBI" id="CHEBI:15377"/>
        <dbReference type="ChEBI" id="CHEBI:15378"/>
        <dbReference type="ChEBI" id="CHEBI:71500"/>
        <dbReference type="ChEBI" id="CHEBI:138171"/>
    </reaction>
</comment>
<dbReference type="InterPro" id="IPR001667">
    <property type="entry name" value="DDH_dom"/>
</dbReference>
<comment type="caution">
    <text evidence="9">The sequence shown here is derived from an EMBL/GenBank/DDBJ whole genome shotgun (WGS) entry which is preliminary data.</text>
</comment>
<evidence type="ECO:0000313" key="10">
    <source>
        <dbReference type="Proteomes" id="UP001596071"/>
    </source>
</evidence>
<dbReference type="PANTHER" id="PTHR47618:SF2">
    <property type="entry name" value="CYCLIC-DI-AMP PHOSPHODIESTERASE GDPP"/>
    <property type="match status" value="1"/>
</dbReference>
<keyword evidence="4 7" id="KW-1133">Transmembrane helix</keyword>
<dbReference type="Proteomes" id="UP001596071">
    <property type="component" value="Unassembled WGS sequence"/>
</dbReference>
<dbReference type="Gene3D" id="3.90.1640.10">
    <property type="entry name" value="inorganic pyrophosphatase (n-terminal core)"/>
    <property type="match status" value="1"/>
</dbReference>
<comment type="subcellular location">
    <subcellularLocation>
        <location evidence="1">Cell membrane</location>
        <topology evidence="1">Multi-pass membrane protein</topology>
    </subcellularLocation>
</comment>
<evidence type="ECO:0000256" key="2">
    <source>
        <dbReference type="ARBA" id="ARBA00022475"/>
    </source>
</evidence>
<name>A0ABW0TRQ0_9BACL</name>
<dbReference type="Gene3D" id="3.30.450.20">
    <property type="entry name" value="PAS domain"/>
    <property type="match status" value="1"/>
</dbReference>
<evidence type="ECO:0000256" key="1">
    <source>
        <dbReference type="ARBA" id="ARBA00004651"/>
    </source>
</evidence>
<keyword evidence="2 6" id="KW-1003">Cell membrane</keyword>